<dbReference type="AlphaFoldDB" id="A0A7S1DLP0"/>
<dbReference type="EMBL" id="HBFX01009174">
    <property type="protein sequence ID" value="CAD8950921.1"/>
    <property type="molecule type" value="Transcribed_RNA"/>
</dbReference>
<name>A0A7S1DLP0_HEMAN</name>
<proteinExistence type="predicted"/>
<accession>A0A7S1DLP0</accession>
<reference evidence="1" key="1">
    <citation type="submission" date="2021-01" db="EMBL/GenBank/DDBJ databases">
        <authorList>
            <person name="Corre E."/>
            <person name="Pelletier E."/>
            <person name="Niang G."/>
            <person name="Scheremetjew M."/>
            <person name="Finn R."/>
            <person name="Kale V."/>
            <person name="Holt S."/>
            <person name="Cochrane G."/>
            <person name="Meng A."/>
            <person name="Brown T."/>
            <person name="Cohen L."/>
        </authorList>
    </citation>
    <scope>NUCLEOTIDE SEQUENCE</scope>
    <source>
        <strain evidence="1">CCMP644</strain>
    </source>
</reference>
<organism evidence="1">
    <name type="scientific">Hemiselmis andersenii</name>
    <name type="common">Cryptophyte alga</name>
    <dbReference type="NCBI Taxonomy" id="464988"/>
    <lineage>
        <taxon>Eukaryota</taxon>
        <taxon>Cryptophyceae</taxon>
        <taxon>Cryptomonadales</taxon>
        <taxon>Hemiselmidaceae</taxon>
        <taxon>Hemiselmis</taxon>
    </lineage>
</organism>
<gene>
    <name evidence="1" type="ORF">HAND00432_LOCUS5456</name>
</gene>
<evidence type="ECO:0000313" key="1">
    <source>
        <dbReference type="EMBL" id="CAD8950921.1"/>
    </source>
</evidence>
<protein>
    <submittedName>
        <fullName evidence="1">Uncharacterized protein</fullName>
    </submittedName>
</protein>
<sequence length="101" mass="11279">MTNMRSHTCEKVMTVTVENSLFPLGMASDGACSGWSLLTTLTHPILRLTHTRSVHLGTSWGRTCITHTQVLGTRESIVNGVRRYASATLVWWQQGVPRNRL</sequence>